<name>A0A554LLL4_9BACT</name>
<sequence length="332" mass="39575">MEYKEDFQKIICQLHFEPKNLISGDQRLGVYIARGFITGKEVLLKIYSKNNKEKFYAVKKEILVDKVVSSHNKIAKTPIDIIKVIAHGENNKVAWIVRQFRKGSPLTPTKNYQKNDILINKYCLIDKRFLNTKLKILPQIFYNLEAFRRVDKKLLMRREVSKYFVGRFQPDLENYGIKVLGQKLGFSLDSQLQNYNKNKSTYLNKNNLYVSVSDLNLANIMVNEDEKVIFFDFEQLCLDNYMIDPSFFWLFLWRYPDWQKKVLDHFVKTFEDKNFFISSVIRQIIGWYDNIFVKYSDKKENIILMRKLYKSHIWVRYLEAAKDGYGAIIKIK</sequence>
<protein>
    <recommendedName>
        <fullName evidence="3">Aminoglycoside phosphotransferase domain-containing protein</fullName>
    </recommendedName>
</protein>
<evidence type="ECO:0000313" key="1">
    <source>
        <dbReference type="EMBL" id="TSC93694.1"/>
    </source>
</evidence>
<dbReference type="InterPro" id="IPR011009">
    <property type="entry name" value="Kinase-like_dom_sf"/>
</dbReference>
<organism evidence="1 2">
    <name type="scientific">Candidatus Berkelbacteria bacterium Athens1014_28</name>
    <dbReference type="NCBI Taxonomy" id="2017145"/>
    <lineage>
        <taxon>Bacteria</taxon>
        <taxon>Candidatus Berkelbacteria</taxon>
    </lineage>
</organism>
<evidence type="ECO:0008006" key="3">
    <source>
        <dbReference type="Google" id="ProtNLM"/>
    </source>
</evidence>
<proteinExistence type="predicted"/>
<dbReference type="AlphaFoldDB" id="A0A554LLL4"/>
<dbReference type="EMBL" id="VMGN01000032">
    <property type="protein sequence ID" value="TSC93694.1"/>
    <property type="molecule type" value="Genomic_DNA"/>
</dbReference>
<dbReference type="SUPFAM" id="SSF56112">
    <property type="entry name" value="Protein kinase-like (PK-like)"/>
    <property type="match status" value="1"/>
</dbReference>
<evidence type="ECO:0000313" key="2">
    <source>
        <dbReference type="Proteomes" id="UP000316495"/>
    </source>
</evidence>
<comment type="caution">
    <text evidence="1">The sequence shown here is derived from an EMBL/GenBank/DDBJ whole genome shotgun (WGS) entry which is preliminary data.</text>
</comment>
<reference evidence="1 2" key="1">
    <citation type="submission" date="2017-07" db="EMBL/GenBank/DDBJ databases">
        <title>Mechanisms for carbon and nitrogen cycling indicate functional differentiation within the Candidate Phyla Radiation.</title>
        <authorList>
            <person name="Danczak R.E."/>
            <person name="Johnston M.D."/>
            <person name="Kenah C."/>
            <person name="Slattery M."/>
            <person name="Wrighton K.C."/>
            <person name="Wilkins M.J."/>
        </authorList>
    </citation>
    <scope>NUCLEOTIDE SEQUENCE [LARGE SCALE GENOMIC DNA]</scope>
    <source>
        <strain evidence="1">Athens1014_28</strain>
    </source>
</reference>
<dbReference type="Proteomes" id="UP000316495">
    <property type="component" value="Unassembled WGS sequence"/>
</dbReference>
<accession>A0A554LLL4</accession>
<gene>
    <name evidence="1" type="ORF">Athens101428_574</name>
</gene>